<dbReference type="PANTHER" id="PTHR47506:SF6">
    <property type="entry name" value="HTH-TYPE TRANSCRIPTIONAL REPRESSOR NEMR"/>
    <property type="match status" value="1"/>
</dbReference>
<dbReference type="RefSeq" id="WP_008846502.1">
    <property type="nucleotide sequence ID" value="NZ_BAEN01000076.1"/>
</dbReference>
<evidence type="ECO:0000256" key="4">
    <source>
        <dbReference type="PROSITE-ProRule" id="PRU00335"/>
    </source>
</evidence>
<evidence type="ECO:0000256" key="3">
    <source>
        <dbReference type="ARBA" id="ARBA00023163"/>
    </source>
</evidence>
<dbReference type="Gene3D" id="1.10.357.10">
    <property type="entry name" value="Tetracycline Repressor, domain 2"/>
    <property type="match status" value="1"/>
</dbReference>
<dbReference type="SUPFAM" id="SSF48498">
    <property type="entry name" value="Tetracyclin repressor-like, C-terminal domain"/>
    <property type="match status" value="1"/>
</dbReference>
<keyword evidence="3" id="KW-0804">Transcription</keyword>
<organism evidence="7 8">
    <name type="scientific">Aliiglaciecola lipolytica E3</name>
    <dbReference type="NCBI Taxonomy" id="1127673"/>
    <lineage>
        <taxon>Bacteria</taxon>
        <taxon>Pseudomonadati</taxon>
        <taxon>Pseudomonadota</taxon>
        <taxon>Gammaproteobacteria</taxon>
        <taxon>Alteromonadales</taxon>
        <taxon>Alteromonadaceae</taxon>
        <taxon>Aliiglaciecola</taxon>
    </lineage>
</organism>
<comment type="caution">
    <text evidence="7">The sequence shown here is derived from an EMBL/GenBank/DDBJ whole genome shotgun (WGS) entry which is preliminary data.</text>
</comment>
<dbReference type="eggNOG" id="COG1309">
    <property type="taxonomic scope" value="Bacteria"/>
</dbReference>
<dbReference type="PANTHER" id="PTHR47506">
    <property type="entry name" value="TRANSCRIPTIONAL REGULATORY PROTEIN"/>
    <property type="match status" value="1"/>
</dbReference>
<dbReference type="InterPro" id="IPR036271">
    <property type="entry name" value="Tet_transcr_reg_TetR-rel_C_sf"/>
</dbReference>
<feature type="domain" description="HTH tetR-type" evidence="6">
    <location>
        <begin position="22"/>
        <end position="82"/>
    </location>
</feature>
<keyword evidence="2 4" id="KW-0238">DNA-binding</keyword>
<dbReference type="GO" id="GO:0003677">
    <property type="term" value="F:DNA binding"/>
    <property type="evidence" value="ECO:0007669"/>
    <property type="project" value="UniProtKB-UniRule"/>
</dbReference>
<dbReference type="PRINTS" id="PR00455">
    <property type="entry name" value="HTHTETR"/>
</dbReference>
<feature type="DNA-binding region" description="H-T-H motif" evidence="4">
    <location>
        <begin position="45"/>
        <end position="64"/>
    </location>
</feature>
<dbReference type="Proteomes" id="UP000006334">
    <property type="component" value="Unassembled WGS sequence"/>
</dbReference>
<dbReference type="InterPro" id="IPR001647">
    <property type="entry name" value="HTH_TetR"/>
</dbReference>
<dbReference type="InterPro" id="IPR011075">
    <property type="entry name" value="TetR_C"/>
</dbReference>
<feature type="region of interest" description="Disordered" evidence="5">
    <location>
        <begin position="1"/>
        <end position="22"/>
    </location>
</feature>
<keyword evidence="8" id="KW-1185">Reference proteome</keyword>
<keyword evidence="1" id="KW-0805">Transcription regulation</keyword>
<evidence type="ECO:0000259" key="6">
    <source>
        <dbReference type="PROSITE" id="PS50977"/>
    </source>
</evidence>
<dbReference type="EMBL" id="BAEN01000076">
    <property type="protein sequence ID" value="GAC16700.1"/>
    <property type="molecule type" value="Genomic_DNA"/>
</dbReference>
<sequence length="211" mass="24083">MNSLAQKNTRRGRPPKVNHDNHDTRAALIRSGVELLTEHGFFASGIDKILKKIGVPKGSFYHYFSSKEDFGREVIENYASYFAKKLDTHLLNVELDPIQRIGSFVEDAKAGIQKHHYKRGCLVGNLEQEVDVLPDGYRQLLTDIFIDWQHRIEVCLREAQQQQLLSTNANCALLAEFFWVGWEGAVSRARLTQSAQPLENFLNQYLAGLPR</sequence>
<dbReference type="OrthoDB" id="4541465at2"/>
<dbReference type="Pfam" id="PF16925">
    <property type="entry name" value="TetR_C_13"/>
    <property type="match status" value="1"/>
</dbReference>
<dbReference type="STRING" id="1127673.GLIP_4089"/>
<evidence type="ECO:0000256" key="1">
    <source>
        <dbReference type="ARBA" id="ARBA00023015"/>
    </source>
</evidence>
<protein>
    <submittedName>
        <fullName evidence="7">TetR family transcriptional regulator</fullName>
    </submittedName>
</protein>
<gene>
    <name evidence="7" type="ORF">GLIP_4089</name>
</gene>
<evidence type="ECO:0000313" key="8">
    <source>
        <dbReference type="Proteomes" id="UP000006334"/>
    </source>
</evidence>
<evidence type="ECO:0000256" key="5">
    <source>
        <dbReference type="SAM" id="MobiDB-lite"/>
    </source>
</evidence>
<accession>K6YZR1</accession>
<dbReference type="SUPFAM" id="SSF46689">
    <property type="entry name" value="Homeodomain-like"/>
    <property type="match status" value="1"/>
</dbReference>
<proteinExistence type="predicted"/>
<dbReference type="InterPro" id="IPR009057">
    <property type="entry name" value="Homeodomain-like_sf"/>
</dbReference>
<dbReference type="PROSITE" id="PS50977">
    <property type="entry name" value="HTH_TETR_2"/>
    <property type="match status" value="1"/>
</dbReference>
<evidence type="ECO:0000256" key="2">
    <source>
        <dbReference type="ARBA" id="ARBA00023125"/>
    </source>
</evidence>
<dbReference type="Pfam" id="PF00440">
    <property type="entry name" value="TetR_N"/>
    <property type="match status" value="1"/>
</dbReference>
<reference evidence="7 8" key="1">
    <citation type="journal article" date="2017" name="Antonie Van Leeuwenhoek">
        <title>Rhizobium rhizosphaerae sp. nov., a novel species isolated from rice rhizosphere.</title>
        <authorList>
            <person name="Zhao J.J."/>
            <person name="Zhang J."/>
            <person name="Zhang R.J."/>
            <person name="Zhang C.W."/>
            <person name="Yin H.Q."/>
            <person name="Zhang X.X."/>
        </authorList>
    </citation>
    <scope>NUCLEOTIDE SEQUENCE [LARGE SCALE GENOMIC DNA]</scope>
    <source>
        <strain evidence="7 8">E3</strain>
    </source>
</reference>
<name>K6YZR1_9ALTE</name>
<dbReference type="AlphaFoldDB" id="K6YZR1"/>
<evidence type="ECO:0000313" key="7">
    <source>
        <dbReference type="EMBL" id="GAC16700.1"/>
    </source>
</evidence>